<proteinExistence type="predicted"/>
<evidence type="ECO:0000313" key="2">
    <source>
        <dbReference type="EMBL" id="PKI55046.1"/>
    </source>
</evidence>
<feature type="compositionally biased region" description="Basic and acidic residues" evidence="1">
    <location>
        <begin position="101"/>
        <end position="114"/>
    </location>
</feature>
<feature type="region of interest" description="Disordered" evidence="1">
    <location>
        <begin position="84"/>
        <end position="115"/>
    </location>
</feature>
<gene>
    <name evidence="2" type="ORF">CRG98_024553</name>
</gene>
<comment type="caution">
    <text evidence="2">The sequence shown here is derived from an EMBL/GenBank/DDBJ whole genome shotgun (WGS) entry which is preliminary data.</text>
</comment>
<evidence type="ECO:0000313" key="3">
    <source>
        <dbReference type="Proteomes" id="UP000233551"/>
    </source>
</evidence>
<accession>A0A2I0JHE6</accession>
<reference evidence="2 3" key="1">
    <citation type="submission" date="2017-11" db="EMBL/GenBank/DDBJ databases">
        <title>De-novo sequencing of pomegranate (Punica granatum L.) genome.</title>
        <authorList>
            <person name="Akparov Z."/>
            <person name="Amiraslanov A."/>
            <person name="Hajiyeva S."/>
            <person name="Abbasov M."/>
            <person name="Kaur K."/>
            <person name="Hamwieh A."/>
            <person name="Solovyev V."/>
            <person name="Salamov A."/>
            <person name="Braich B."/>
            <person name="Kosarev P."/>
            <person name="Mahmoud A."/>
            <person name="Hajiyev E."/>
            <person name="Babayeva S."/>
            <person name="Izzatullayeva V."/>
            <person name="Mammadov A."/>
            <person name="Mammadov A."/>
            <person name="Sharifova S."/>
            <person name="Ojaghi J."/>
            <person name="Eynullazada K."/>
            <person name="Bayramov B."/>
            <person name="Abdulazimova A."/>
            <person name="Shahmuradov I."/>
        </authorList>
    </citation>
    <scope>NUCLEOTIDE SEQUENCE [LARGE SCALE GENOMIC DNA]</scope>
    <source>
        <strain evidence="3">cv. AG2017</strain>
        <tissue evidence="2">Leaf</tissue>
    </source>
</reference>
<dbReference type="EMBL" id="PGOL01001725">
    <property type="protein sequence ID" value="PKI55046.1"/>
    <property type="molecule type" value="Genomic_DNA"/>
</dbReference>
<dbReference type="Proteomes" id="UP000233551">
    <property type="component" value="Unassembled WGS sequence"/>
</dbReference>
<evidence type="ECO:0000256" key="1">
    <source>
        <dbReference type="SAM" id="MobiDB-lite"/>
    </source>
</evidence>
<keyword evidence="3" id="KW-1185">Reference proteome</keyword>
<dbReference type="AlphaFoldDB" id="A0A2I0JHE6"/>
<protein>
    <submittedName>
        <fullName evidence="2">Uncharacterized protein</fullName>
    </submittedName>
</protein>
<name>A0A2I0JHE6_PUNGR</name>
<organism evidence="2 3">
    <name type="scientific">Punica granatum</name>
    <name type="common">Pomegranate</name>
    <dbReference type="NCBI Taxonomy" id="22663"/>
    <lineage>
        <taxon>Eukaryota</taxon>
        <taxon>Viridiplantae</taxon>
        <taxon>Streptophyta</taxon>
        <taxon>Embryophyta</taxon>
        <taxon>Tracheophyta</taxon>
        <taxon>Spermatophyta</taxon>
        <taxon>Magnoliopsida</taxon>
        <taxon>eudicotyledons</taxon>
        <taxon>Gunneridae</taxon>
        <taxon>Pentapetalae</taxon>
        <taxon>rosids</taxon>
        <taxon>malvids</taxon>
        <taxon>Myrtales</taxon>
        <taxon>Lythraceae</taxon>
        <taxon>Punica</taxon>
    </lineage>
</organism>
<sequence>MGFACETWACVAFHHVGLRWDPPLIIGPSGPNRVKVQNSVHNIAPYSGTMKLCPRSRGTQEIFAHNCTTVDMFKVAVDNFGSPRLKEETKAKSSNGQRKSTHNDPRDYPQETRGVHGYRVYSESVGIYPLG</sequence>